<feature type="compositionally biased region" description="Polar residues" evidence="1">
    <location>
        <begin position="109"/>
        <end position="118"/>
    </location>
</feature>
<organism evidence="2 3">
    <name type="scientific">Striga asiatica</name>
    <name type="common">Asiatic witchweed</name>
    <name type="synonym">Buchnera asiatica</name>
    <dbReference type="NCBI Taxonomy" id="4170"/>
    <lineage>
        <taxon>Eukaryota</taxon>
        <taxon>Viridiplantae</taxon>
        <taxon>Streptophyta</taxon>
        <taxon>Embryophyta</taxon>
        <taxon>Tracheophyta</taxon>
        <taxon>Spermatophyta</taxon>
        <taxon>Magnoliopsida</taxon>
        <taxon>eudicotyledons</taxon>
        <taxon>Gunneridae</taxon>
        <taxon>Pentapetalae</taxon>
        <taxon>asterids</taxon>
        <taxon>lamiids</taxon>
        <taxon>Lamiales</taxon>
        <taxon>Orobanchaceae</taxon>
        <taxon>Buchnereae</taxon>
        <taxon>Striga</taxon>
    </lineage>
</organism>
<name>A0A5A7PFU3_STRAF</name>
<feature type="non-terminal residue" evidence="2">
    <location>
        <position position="1"/>
    </location>
</feature>
<evidence type="ECO:0000313" key="3">
    <source>
        <dbReference type="Proteomes" id="UP000325081"/>
    </source>
</evidence>
<sequence>RRQSATLPTGDLAAKFEEGVSSTQIICGNVQRHLRAFLKISYSSIMVLIETSQHTSGFNLGEPSMFVDWIHKMFRLELMIDEDAREAHDTFYKLSSSEMMEVSDDVPNRQPQATNHGP</sequence>
<evidence type="ECO:0000313" key="2">
    <source>
        <dbReference type="EMBL" id="GER31649.1"/>
    </source>
</evidence>
<keyword evidence="3" id="KW-1185">Reference proteome</keyword>
<feature type="non-terminal residue" evidence="2">
    <location>
        <position position="118"/>
    </location>
</feature>
<dbReference type="AlphaFoldDB" id="A0A5A7PFU3"/>
<proteinExistence type="predicted"/>
<dbReference type="EMBL" id="BKCP01004505">
    <property type="protein sequence ID" value="GER31649.1"/>
    <property type="molecule type" value="Genomic_DNA"/>
</dbReference>
<accession>A0A5A7PFU3</accession>
<keyword evidence="2" id="KW-0346">Stress response</keyword>
<gene>
    <name evidence="2" type="ORF">STAS_07666</name>
</gene>
<evidence type="ECO:0000256" key="1">
    <source>
        <dbReference type="SAM" id="MobiDB-lite"/>
    </source>
</evidence>
<reference evidence="3" key="1">
    <citation type="journal article" date="2019" name="Curr. Biol.">
        <title>Genome Sequence of Striga asiatica Provides Insight into the Evolution of Plant Parasitism.</title>
        <authorList>
            <person name="Yoshida S."/>
            <person name="Kim S."/>
            <person name="Wafula E.K."/>
            <person name="Tanskanen J."/>
            <person name="Kim Y.M."/>
            <person name="Honaas L."/>
            <person name="Yang Z."/>
            <person name="Spallek T."/>
            <person name="Conn C.E."/>
            <person name="Ichihashi Y."/>
            <person name="Cheong K."/>
            <person name="Cui S."/>
            <person name="Der J.P."/>
            <person name="Gundlach H."/>
            <person name="Jiao Y."/>
            <person name="Hori C."/>
            <person name="Ishida J.K."/>
            <person name="Kasahara H."/>
            <person name="Kiba T."/>
            <person name="Kim M.S."/>
            <person name="Koo N."/>
            <person name="Laohavisit A."/>
            <person name="Lee Y.H."/>
            <person name="Lumba S."/>
            <person name="McCourt P."/>
            <person name="Mortimer J.C."/>
            <person name="Mutuku J.M."/>
            <person name="Nomura T."/>
            <person name="Sasaki-Sekimoto Y."/>
            <person name="Seto Y."/>
            <person name="Wang Y."/>
            <person name="Wakatake T."/>
            <person name="Sakakibara H."/>
            <person name="Demura T."/>
            <person name="Yamaguchi S."/>
            <person name="Yoneyama K."/>
            <person name="Manabe R.I."/>
            <person name="Nelson D.C."/>
            <person name="Schulman A.H."/>
            <person name="Timko M.P."/>
            <person name="dePamphilis C.W."/>
            <person name="Choi D."/>
            <person name="Shirasu K."/>
        </authorList>
    </citation>
    <scope>NUCLEOTIDE SEQUENCE [LARGE SCALE GENOMIC DNA]</scope>
    <source>
        <strain evidence="3">cv. UVA1</strain>
    </source>
</reference>
<dbReference type="Proteomes" id="UP000325081">
    <property type="component" value="Unassembled WGS sequence"/>
</dbReference>
<comment type="caution">
    <text evidence="2">The sequence shown here is derived from an EMBL/GenBank/DDBJ whole genome shotgun (WGS) entry which is preliminary data.</text>
</comment>
<protein>
    <submittedName>
        <fullName evidence="2">Heat shock protein 90</fullName>
    </submittedName>
</protein>
<feature type="region of interest" description="Disordered" evidence="1">
    <location>
        <begin position="98"/>
        <end position="118"/>
    </location>
</feature>